<evidence type="ECO:0000259" key="3">
    <source>
        <dbReference type="Pfam" id="PF00135"/>
    </source>
</evidence>
<dbReference type="PANTHER" id="PTHR11559">
    <property type="entry name" value="CARBOXYLESTERASE"/>
    <property type="match status" value="1"/>
</dbReference>
<keyword evidence="2" id="KW-1133">Transmembrane helix</keyword>
<evidence type="ECO:0000256" key="1">
    <source>
        <dbReference type="SAM" id="MobiDB-lite"/>
    </source>
</evidence>
<feature type="transmembrane region" description="Helical" evidence="2">
    <location>
        <begin position="50"/>
        <end position="69"/>
    </location>
</feature>
<keyword evidence="2" id="KW-0812">Transmembrane</keyword>
<dbReference type="SUPFAM" id="SSF53474">
    <property type="entry name" value="alpha/beta-Hydrolases"/>
    <property type="match status" value="1"/>
</dbReference>
<dbReference type="InterPro" id="IPR002018">
    <property type="entry name" value="CarbesteraseB"/>
</dbReference>
<evidence type="ECO:0000256" key="2">
    <source>
        <dbReference type="SAM" id="Phobius"/>
    </source>
</evidence>
<sequence length="197" mass="21293">MTHRNAPPLTLETETETETETERLDRLEDVRLGRQFTNCRKFRRTYCSRLRGRAATALTAVGVLCLGLLSPAAVDALRAGPADPETTARPASLVVQTDKGRVRGTARTGYDEWLGIPYAADASGANRWKPPQPVARWSGIRDATTFGDRCAQNTGWDPGYERTITRTAPATTASWTSRPPCAGCTPTSPASAATRGT</sequence>
<protein>
    <recommendedName>
        <fullName evidence="3">Carboxylesterase type B domain-containing protein</fullName>
    </recommendedName>
</protein>
<dbReference type="Proteomes" id="UP000658320">
    <property type="component" value="Unassembled WGS sequence"/>
</dbReference>
<dbReference type="EMBL" id="BMSX01000028">
    <property type="protein sequence ID" value="GGR53046.1"/>
    <property type="molecule type" value="Genomic_DNA"/>
</dbReference>
<dbReference type="AlphaFoldDB" id="A0A918FM47"/>
<keyword evidence="2" id="KW-0472">Membrane</keyword>
<dbReference type="InterPro" id="IPR050309">
    <property type="entry name" value="Type-B_Carboxylest/Lipase"/>
</dbReference>
<proteinExistence type="predicted"/>
<feature type="region of interest" description="Disordered" evidence="1">
    <location>
        <begin position="170"/>
        <end position="197"/>
    </location>
</feature>
<feature type="compositionally biased region" description="Polar residues" evidence="1">
    <location>
        <begin position="185"/>
        <end position="197"/>
    </location>
</feature>
<dbReference type="Gene3D" id="3.40.50.1820">
    <property type="entry name" value="alpha/beta hydrolase"/>
    <property type="match status" value="1"/>
</dbReference>
<reference evidence="4" key="2">
    <citation type="submission" date="2020-09" db="EMBL/GenBank/DDBJ databases">
        <authorList>
            <person name="Sun Q."/>
            <person name="Ohkuma M."/>
        </authorList>
    </citation>
    <scope>NUCLEOTIDE SEQUENCE</scope>
    <source>
        <strain evidence="4">JCM 4346</strain>
    </source>
</reference>
<comment type="caution">
    <text evidence="4">The sequence shown here is derived from an EMBL/GenBank/DDBJ whole genome shotgun (WGS) entry which is preliminary data.</text>
</comment>
<keyword evidence="5" id="KW-1185">Reference proteome</keyword>
<accession>A0A918FM47</accession>
<evidence type="ECO:0000313" key="4">
    <source>
        <dbReference type="EMBL" id="GGR53046.1"/>
    </source>
</evidence>
<organism evidence="4 5">
    <name type="scientific">Streptomyces aurantiogriseus</name>
    <dbReference type="NCBI Taxonomy" id="66870"/>
    <lineage>
        <taxon>Bacteria</taxon>
        <taxon>Bacillati</taxon>
        <taxon>Actinomycetota</taxon>
        <taxon>Actinomycetes</taxon>
        <taxon>Kitasatosporales</taxon>
        <taxon>Streptomycetaceae</taxon>
        <taxon>Streptomyces</taxon>
    </lineage>
</organism>
<feature type="region of interest" description="Disordered" evidence="1">
    <location>
        <begin position="1"/>
        <end position="22"/>
    </location>
</feature>
<dbReference type="InterPro" id="IPR029058">
    <property type="entry name" value="AB_hydrolase_fold"/>
</dbReference>
<reference evidence="4" key="1">
    <citation type="journal article" date="2014" name="Int. J. Syst. Evol. Microbiol.">
        <title>Complete genome sequence of Corynebacterium casei LMG S-19264T (=DSM 44701T), isolated from a smear-ripened cheese.</title>
        <authorList>
            <consortium name="US DOE Joint Genome Institute (JGI-PGF)"/>
            <person name="Walter F."/>
            <person name="Albersmeier A."/>
            <person name="Kalinowski J."/>
            <person name="Ruckert C."/>
        </authorList>
    </citation>
    <scope>NUCLEOTIDE SEQUENCE</scope>
    <source>
        <strain evidence="4">JCM 4346</strain>
    </source>
</reference>
<dbReference type="Pfam" id="PF00135">
    <property type="entry name" value="COesterase"/>
    <property type="match status" value="1"/>
</dbReference>
<feature type="domain" description="Carboxylesterase type B" evidence="3">
    <location>
        <begin position="92"/>
        <end position="154"/>
    </location>
</feature>
<name>A0A918FM47_9ACTN</name>
<evidence type="ECO:0000313" key="5">
    <source>
        <dbReference type="Proteomes" id="UP000658320"/>
    </source>
</evidence>
<gene>
    <name evidence="4" type="ORF">GCM10010251_82770</name>
</gene>